<evidence type="ECO:0000313" key="3">
    <source>
        <dbReference type="RefSeq" id="XP_018027176.2"/>
    </source>
</evidence>
<feature type="region of interest" description="Disordered" evidence="1">
    <location>
        <begin position="367"/>
        <end position="524"/>
    </location>
</feature>
<name>A0A8B7PP11_HYAAZ</name>
<dbReference type="Gene3D" id="1.10.510.10">
    <property type="entry name" value="Transferase(Phosphotransferase) domain 1"/>
    <property type="match status" value="1"/>
</dbReference>
<feature type="compositionally biased region" description="Polar residues" evidence="1">
    <location>
        <begin position="393"/>
        <end position="405"/>
    </location>
</feature>
<organism evidence="2 3">
    <name type="scientific">Hyalella azteca</name>
    <name type="common">Amphipod</name>
    <dbReference type="NCBI Taxonomy" id="294128"/>
    <lineage>
        <taxon>Eukaryota</taxon>
        <taxon>Metazoa</taxon>
        <taxon>Ecdysozoa</taxon>
        <taxon>Arthropoda</taxon>
        <taxon>Crustacea</taxon>
        <taxon>Multicrustacea</taxon>
        <taxon>Malacostraca</taxon>
        <taxon>Eumalacostraca</taxon>
        <taxon>Peracarida</taxon>
        <taxon>Amphipoda</taxon>
        <taxon>Senticaudata</taxon>
        <taxon>Talitrida</taxon>
        <taxon>Talitroidea</taxon>
        <taxon>Hyalellidae</taxon>
        <taxon>Hyalella</taxon>
    </lineage>
</organism>
<feature type="region of interest" description="Disordered" evidence="1">
    <location>
        <begin position="536"/>
        <end position="615"/>
    </location>
</feature>
<feature type="compositionally biased region" description="Polar residues" evidence="1">
    <location>
        <begin position="538"/>
        <end position="553"/>
    </location>
</feature>
<sequence length="790" mass="86994">MVGKLGLLRAIVTFTRNKTSAIYFCTMQGHGGRYAYSALDDDGGSGAGERADRMELDRHGPVGTTRETAAHAAKTYTKTRQRYTMIDHLREIGSRIDKNWFSVRDTIVKTERLMTLQPHDPIAPVPILPGTREALIELFQALQHPYIYPVLDLDFATVSSHSYIVIIQPTNPKGTLKDLIYRSHWQQDWAEKYHQRASGLPLKQVQRLGRQILEALLFLQDRGFPPCGHIHSGNIVLQNGVARLSGLENTLFGFTSRIFPIIKKRLRENRDAIDSLCFGHVLFEMCAGYELSTAHPSARHLEDIQAYQPVIKVLDYIFGCGENYPSIEDILCCDFFRNLDLREMKAMPLPFQLNYSPAVRQILKEVRRHQKQRGRGRRTPAEGDIGAMDPLSNGGSTPTNSSEASTGGAPTEELPPHPLPNSTHPSPHASPHPAMAHLPPNLVAPHMGAPNPLQPYSAPQLLSQHHLSQQHINHHHSSQQHLNQPHLSQGHLNQPHLSQGHLNQPHLNQPHLNQAHFDPNAFPLQPELPTAMYAASVDMSSSQDPARSHQTPGASLHHSARFAPAHQHASRLLAPNGSTNSTSTTRQATSPSPPPGSEIYHTPPHSPPTPSHLYQNAESDIRPIYHSATSPEIAKSLSVPKITTSRYPSKYSSSNLNSLARSASAANDPLNINLLSPTPRPYNSSNLEPERLNSSESIHPSTRSFSKFSSNKSYNSSSHCLTDMKDSSSVSLVNFASASNNNKTSPDIQYSNSSFITSNSTSSAKSPSPLLTSAVGAWSGSTGRPNTGYR</sequence>
<feature type="compositionally biased region" description="Polar residues" evidence="1">
    <location>
        <begin position="673"/>
        <end position="687"/>
    </location>
</feature>
<feature type="compositionally biased region" description="Polar residues" evidence="1">
    <location>
        <begin position="694"/>
        <end position="703"/>
    </location>
</feature>
<dbReference type="OrthoDB" id="10045021at2759"/>
<dbReference type="RefSeq" id="XP_018027176.2">
    <property type="nucleotide sequence ID" value="XM_018171687.2"/>
</dbReference>
<dbReference type="AlphaFoldDB" id="A0A8B7PP11"/>
<dbReference type="InterPro" id="IPR011009">
    <property type="entry name" value="Kinase-like_dom_sf"/>
</dbReference>
<feature type="compositionally biased region" description="Basic residues" evidence="1">
    <location>
        <begin position="367"/>
        <end position="378"/>
    </location>
</feature>
<evidence type="ECO:0000313" key="2">
    <source>
        <dbReference type="Proteomes" id="UP000694843"/>
    </source>
</evidence>
<dbReference type="CTD" id="34038"/>
<dbReference type="Proteomes" id="UP000694843">
    <property type="component" value="Unplaced"/>
</dbReference>
<proteinExistence type="predicted"/>
<feature type="compositionally biased region" description="Polar residues" evidence="1">
    <location>
        <begin position="779"/>
        <end position="790"/>
    </location>
</feature>
<gene>
    <name evidence="3" type="primary">LOC108682512</name>
</gene>
<accession>A0A8B7PP11</accession>
<feature type="compositionally biased region" description="Polar residues" evidence="1">
    <location>
        <begin position="576"/>
        <end position="590"/>
    </location>
</feature>
<dbReference type="SUPFAM" id="SSF56112">
    <property type="entry name" value="Protein kinase-like (PK-like)"/>
    <property type="match status" value="1"/>
</dbReference>
<feature type="region of interest" description="Disordered" evidence="1">
    <location>
        <begin position="671"/>
        <end position="712"/>
    </location>
</feature>
<evidence type="ECO:0000256" key="1">
    <source>
        <dbReference type="SAM" id="MobiDB-lite"/>
    </source>
</evidence>
<protein>
    <submittedName>
        <fullName evidence="3">PX domain-containing protein kinase-like protein</fullName>
    </submittedName>
</protein>
<feature type="compositionally biased region" description="Low complexity" evidence="1">
    <location>
        <begin position="757"/>
        <end position="774"/>
    </location>
</feature>
<feature type="compositionally biased region" description="Low complexity" evidence="1">
    <location>
        <begin position="479"/>
        <end position="489"/>
    </location>
</feature>
<feature type="compositionally biased region" description="Low complexity" evidence="1">
    <location>
        <begin position="420"/>
        <end position="440"/>
    </location>
</feature>
<feature type="compositionally biased region" description="Polar residues" evidence="1">
    <location>
        <begin position="490"/>
        <end position="512"/>
    </location>
</feature>
<dbReference type="GeneID" id="108682512"/>
<dbReference type="KEGG" id="hazt:108682512"/>
<reference evidence="3" key="1">
    <citation type="submission" date="2025-08" db="UniProtKB">
        <authorList>
            <consortium name="RefSeq"/>
        </authorList>
    </citation>
    <scope>IDENTIFICATION</scope>
    <source>
        <tissue evidence="3">Whole organism</tissue>
    </source>
</reference>
<feature type="compositionally biased region" description="Low complexity" evidence="1">
    <location>
        <begin position="459"/>
        <end position="471"/>
    </location>
</feature>
<keyword evidence="2" id="KW-1185">Reference proteome</keyword>
<feature type="region of interest" description="Disordered" evidence="1">
    <location>
        <begin position="757"/>
        <end position="790"/>
    </location>
</feature>